<dbReference type="RefSeq" id="WP_289269477.1">
    <property type="nucleotide sequence ID" value="NZ_OX365700.1"/>
</dbReference>
<dbReference type="InterPro" id="IPR006685">
    <property type="entry name" value="MscS_channel_2nd"/>
</dbReference>
<dbReference type="InterPro" id="IPR011066">
    <property type="entry name" value="MscS_channel_C_sf"/>
</dbReference>
<name>A0AA86T9H5_9BACT</name>
<dbReference type="InterPro" id="IPR023408">
    <property type="entry name" value="MscS_beta-dom_sf"/>
</dbReference>
<reference evidence="9" key="1">
    <citation type="submission" date="2022-10" db="EMBL/GenBank/DDBJ databases">
        <authorList>
            <person name="Koch H."/>
        </authorList>
    </citation>
    <scope>NUCLEOTIDE SEQUENCE</scope>
    <source>
        <strain evidence="9">DNF</strain>
    </source>
</reference>
<keyword evidence="5 7" id="KW-0472">Membrane</keyword>
<feature type="transmembrane region" description="Helical" evidence="7">
    <location>
        <begin position="376"/>
        <end position="396"/>
    </location>
</feature>
<organism evidence="9 10">
    <name type="scientific">Nitrospira tepida</name>
    <dbReference type="NCBI Taxonomy" id="2973512"/>
    <lineage>
        <taxon>Bacteria</taxon>
        <taxon>Pseudomonadati</taxon>
        <taxon>Nitrospirota</taxon>
        <taxon>Nitrospiria</taxon>
        <taxon>Nitrospirales</taxon>
        <taxon>Nitrospiraceae</taxon>
        <taxon>Nitrospira</taxon>
    </lineage>
</organism>
<dbReference type="PANTHER" id="PTHR30566:SF25">
    <property type="entry name" value="INNER MEMBRANE PROTEIN"/>
    <property type="match status" value="1"/>
</dbReference>
<keyword evidence="4 7" id="KW-1133">Transmembrane helix</keyword>
<evidence type="ECO:0000313" key="10">
    <source>
        <dbReference type="Proteomes" id="UP001179121"/>
    </source>
</evidence>
<gene>
    <name evidence="9" type="ORF">DNFV4_03193</name>
</gene>
<feature type="transmembrane region" description="Helical" evidence="7">
    <location>
        <begin position="346"/>
        <end position="364"/>
    </location>
</feature>
<dbReference type="EMBL" id="OX365700">
    <property type="protein sequence ID" value="CAI4032763.1"/>
    <property type="molecule type" value="Genomic_DNA"/>
</dbReference>
<evidence type="ECO:0000256" key="7">
    <source>
        <dbReference type="SAM" id="Phobius"/>
    </source>
</evidence>
<dbReference type="Gene3D" id="2.30.30.60">
    <property type="match status" value="1"/>
</dbReference>
<dbReference type="SUPFAM" id="SSF50182">
    <property type="entry name" value="Sm-like ribonucleoproteins"/>
    <property type="match status" value="1"/>
</dbReference>
<evidence type="ECO:0000256" key="1">
    <source>
        <dbReference type="ARBA" id="ARBA00004651"/>
    </source>
</evidence>
<dbReference type="GO" id="GO:0008381">
    <property type="term" value="F:mechanosensitive monoatomic ion channel activity"/>
    <property type="evidence" value="ECO:0007669"/>
    <property type="project" value="UniProtKB-ARBA"/>
</dbReference>
<keyword evidence="3 7" id="KW-0812">Transmembrane</keyword>
<evidence type="ECO:0000259" key="8">
    <source>
        <dbReference type="Pfam" id="PF00924"/>
    </source>
</evidence>
<feature type="transmembrane region" description="Helical" evidence="7">
    <location>
        <begin position="259"/>
        <end position="278"/>
    </location>
</feature>
<dbReference type="Pfam" id="PF00924">
    <property type="entry name" value="MS_channel_2nd"/>
    <property type="match status" value="1"/>
</dbReference>
<evidence type="ECO:0000256" key="6">
    <source>
        <dbReference type="SAM" id="MobiDB-lite"/>
    </source>
</evidence>
<feature type="transmembrane region" description="Helical" evidence="7">
    <location>
        <begin position="290"/>
        <end position="309"/>
    </location>
</feature>
<dbReference type="SUPFAM" id="SSF82689">
    <property type="entry name" value="Mechanosensitive channel protein MscS (YggB), C-terminal domain"/>
    <property type="match status" value="1"/>
</dbReference>
<proteinExistence type="predicted"/>
<feature type="domain" description="Mechanosensitive ion channel MscS" evidence="8">
    <location>
        <begin position="394"/>
        <end position="460"/>
    </location>
</feature>
<dbReference type="GO" id="GO:0005886">
    <property type="term" value="C:plasma membrane"/>
    <property type="evidence" value="ECO:0007669"/>
    <property type="project" value="UniProtKB-SubCell"/>
</dbReference>
<comment type="subcellular location">
    <subcellularLocation>
        <location evidence="1">Cell membrane</location>
        <topology evidence="1">Multi-pass membrane protein</topology>
    </subcellularLocation>
</comment>
<evidence type="ECO:0000256" key="3">
    <source>
        <dbReference type="ARBA" id="ARBA00022692"/>
    </source>
</evidence>
<evidence type="ECO:0000256" key="2">
    <source>
        <dbReference type="ARBA" id="ARBA00022475"/>
    </source>
</evidence>
<keyword evidence="10" id="KW-1185">Reference proteome</keyword>
<evidence type="ECO:0000256" key="5">
    <source>
        <dbReference type="ARBA" id="ARBA00023136"/>
    </source>
</evidence>
<evidence type="ECO:0000256" key="4">
    <source>
        <dbReference type="ARBA" id="ARBA00022989"/>
    </source>
</evidence>
<feature type="region of interest" description="Disordered" evidence="6">
    <location>
        <begin position="556"/>
        <end position="585"/>
    </location>
</feature>
<dbReference type="KEGG" id="nti:DNFV4_03193"/>
<dbReference type="Proteomes" id="UP001179121">
    <property type="component" value="Chromosome"/>
</dbReference>
<evidence type="ECO:0000313" key="9">
    <source>
        <dbReference type="EMBL" id="CAI4032763.1"/>
    </source>
</evidence>
<keyword evidence="2" id="KW-1003">Cell membrane</keyword>
<dbReference type="InterPro" id="IPR010920">
    <property type="entry name" value="LSM_dom_sf"/>
</dbReference>
<feature type="transmembrane region" description="Helical" evidence="7">
    <location>
        <begin position="221"/>
        <end position="239"/>
    </location>
</feature>
<protein>
    <submittedName>
        <fullName evidence="9">Small-conductance mechanosensitive channel</fullName>
    </submittedName>
</protein>
<accession>A0AA86T9H5</accession>
<dbReference type="Gene3D" id="1.10.287.1260">
    <property type="match status" value="1"/>
</dbReference>
<dbReference type="PANTHER" id="PTHR30566">
    <property type="entry name" value="YNAI-RELATED MECHANOSENSITIVE ION CHANNEL"/>
    <property type="match status" value="1"/>
</dbReference>
<dbReference type="AlphaFoldDB" id="A0AA86T9H5"/>
<sequence>MVGSAWRRLFLVIGIIGLLEFSARPACWAAPEAAPPNAPGTTDEFFFDERLNEGLPAVKNPPSLRTPRVALKHFLSSAGQGEFDRAGLALNLAPVPPKDRTRLAPYLAEHLYYVLNKKPWINWRTISDRDDGQLDAERNPNHPAAGRPRRSIAIATIPLDNWDVEIRLERFKPARGEPVWLFSPGTVEKIDDLYKEHGPGPLIYSLPPQVRARLVSGDVDWQTGLLLLLIVNGAAAGWLVRRLILWGRGRCRSHTLCGLADRIAAPIALLSGALAFYYLGFVRLSLSGPIFATVGPLLSILVIASTTWLGTRSIGFLADTYTQPYLDKIGQEVSVTAKRRLTLVSVARRLMIFLAVLGSIVLAVEEVHLFDNWSTSVLASAGIVSVILGVAAHNVLGNVMAGIQIAITQPARIGDSVVFEGHWGYIEDITYTSVTIRRWDAKRVIVPVSYFISHPFENWSMKESHILTTVVLYVDYGIDIDVLRAKVGDVLSSSPAWDRHVGPSLQVTDLTEQCMELRVLCSAKDGPSAWDLQCHLREELIEFVRTLEQGRYLPKQRLSIDPPPAPRAAASEQGVDAVPRPSGRP</sequence>